<comment type="subcellular location">
    <subcellularLocation>
        <location evidence="1">Nucleus</location>
    </subcellularLocation>
</comment>
<evidence type="ECO:0000256" key="6">
    <source>
        <dbReference type="SAM" id="Coils"/>
    </source>
</evidence>
<feature type="compositionally biased region" description="Basic residues" evidence="7">
    <location>
        <begin position="27"/>
        <end position="40"/>
    </location>
</feature>
<dbReference type="InterPro" id="IPR036638">
    <property type="entry name" value="HLH_DNA-bd_sf"/>
</dbReference>
<dbReference type="InterPro" id="IPR011598">
    <property type="entry name" value="bHLH_dom"/>
</dbReference>
<evidence type="ECO:0000256" key="5">
    <source>
        <dbReference type="ARBA" id="ARBA00023242"/>
    </source>
</evidence>
<dbReference type="SUPFAM" id="SSF47459">
    <property type="entry name" value="HLH, helix-loop-helix DNA-binding domain"/>
    <property type="match status" value="1"/>
</dbReference>
<dbReference type="InterPro" id="IPR004345">
    <property type="entry name" value="TB2_DP1_HVA22"/>
</dbReference>
<dbReference type="Pfam" id="PF23177">
    <property type="entry name" value="bHLH_IRO3"/>
    <property type="match status" value="1"/>
</dbReference>
<keyword evidence="10" id="KW-1185">Reference proteome</keyword>
<gene>
    <name evidence="9" type="ORF">Acr_26g0008180</name>
</gene>
<reference evidence="9 10" key="1">
    <citation type="submission" date="2019-07" db="EMBL/GenBank/DDBJ databases">
        <title>De Novo Assembly of kiwifruit Actinidia rufa.</title>
        <authorList>
            <person name="Sugita-Konishi S."/>
            <person name="Sato K."/>
            <person name="Mori E."/>
            <person name="Abe Y."/>
            <person name="Kisaki G."/>
            <person name="Hamano K."/>
            <person name="Suezawa K."/>
            <person name="Otani M."/>
            <person name="Fukuda T."/>
            <person name="Manabe T."/>
            <person name="Gomi K."/>
            <person name="Tabuchi M."/>
            <person name="Akimitsu K."/>
            <person name="Kataoka I."/>
        </authorList>
    </citation>
    <scope>NUCLEOTIDE SEQUENCE [LARGE SCALE GENOMIC DNA]</scope>
    <source>
        <strain evidence="10">cv. Fuchu</strain>
    </source>
</reference>
<dbReference type="PANTHER" id="PTHR47075">
    <property type="entry name" value="TRANSCRIPTION FACTOR BHLH47"/>
    <property type="match status" value="1"/>
</dbReference>
<accession>A0A7J0H3G8</accession>
<feature type="region of interest" description="Disordered" evidence="7">
    <location>
        <begin position="14"/>
        <end position="40"/>
    </location>
</feature>
<keyword evidence="4" id="KW-0804">Transcription</keyword>
<evidence type="ECO:0000256" key="2">
    <source>
        <dbReference type="ARBA" id="ARBA00023015"/>
    </source>
</evidence>
<evidence type="ECO:0000259" key="8">
    <source>
        <dbReference type="PROSITE" id="PS50888"/>
    </source>
</evidence>
<dbReference type="PANTHER" id="PTHR47075:SF9">
    <property type="entry name" value="TRANSCRIPTION FACTOR BHLH47"/>
    <property type="match status" value="1"/>
</dbReference>
<dbReference type="PROSITE" id="PS50888">
    <property type="entry name" value="BHLH"/>
    <property type="match status" value="1"/>
</dbReference>
<dbReference type="GO" id="GO:0003677">
    <property type="term" value="F:DNA binding"/>
    <property type="evidence" value="ECO:0007669"/>
    <property type="project" value="UniProtKB-KW"/>
</dbReference>
<dbReference type="Pfam" id="PF03134">
    <property type="entry name" value="TB2_DP1_HVA22"/>
    <property type="match status" value="1"/>
</dbReference>
<dbReference type="InterPro" id="IPR057075">
    <property type="entry name" value="bHLH_IRO3"/>
</dbReference>
<dbReference type="AlphaFoldDB" id="A0A7J0H3G8"/>
<dbReference type="EMBL" id="BJWL01000026">
    <property type="protein sequence ID" value="GFZ17548.1"/>
    <property type="molecule type" value="Genomic_DNA"/>
</dbReference>
<comment type="caution">
    <text evidence="9">The sequence shown here is derived from an EMBL/GenBank/DDBJ whole genome shotgun (WGS) entry which is preliminary data.</text>
</comment>
<name>A0A7J0H3G8_9ERIC</name>
<evidence type="ECO:0000256" key="7">
    <source>
        <dbReference type="SAM" id="MobiDB-lite"/>
    </source>
</evidence>
<dbReference type="Proteomes" id="UP000585474">
    <property type="component" value="Unassembled WGS sequence"/>
</dbReference>
<organism evidence="9 10">
    <name type="scientific">Actinidia rufa</name>
    <dbReference type="NCBI Taxonomy" id="165716"/>
    <lineage>
        <taxon>Eukaryota</taxon>
        <taxon>Viridiplantae</taxon>
        <taxon>Streptophyta</taxon>
        <taxon>Embryophyta</taxon>
        <taxon>Tracheophyta</taxon>
        <taxon>Spermatophyta</taxon>
        <taxon>Magnoliopsida</taxon>
        <taxon>eudicotyledons</taxon>
        <taxon>Gunneridae</taxon>
        <taxon>Pentapetalae</taxon>
        <taxon>asterids</taxon>
        <taxon>Ericales</taxon>
        <taxon>Actinidiaceae</taxon>
        <taxon>Actinidia</taxon>
    </lineage>
</organism>
<evidence type="ECO:0000313" key="10">
    <source>
        <dbReference type="Proteomes" id="UP000585474"/>
    </source>
</evidence>
<keyword evidence="5" id="KW-0539">Nucleus</keyword>
<evidence type="ECO:0000313" key="9">
    <source>
        <dbReference type="EMBL" id="GFZ17548.1"/>
    </source>
</evidence>
<dbReference type="OrthoDB" id="1931098at2759"/>
<evidence type="ECO:0000256" key="4">
    <source>
        <dbReference type="ARBA" id="ARBA00023163"/>
    </source>
</evidence>
<keyword evidence="3" id="KW-0238">DNA-binding</keyword>
<feature type="coiled-coil region" evidence="6">
    <location>
        <begin position="83"/>
        <end position="131"/>
    </location>
</feature>
<keyword evidence="2" id="KW-0805">Transcription regulation</keyword>
<feature type="domain" description="BHLH" evidence="8">
    <location>
        <begin position="36"/>
        <end position="86"/>
    </location>
</feature>
<dbReference type="GO" id="GO:0046983">
    <property type="term" value="F:protein dimerization activity"/>
    <property type="evidence" value="ECO:0007669"/>
    <property type="project" value="InterPro"/>
</dbReference>
<evidence type="ECO:0000256" key="1">
    <source>
        <dbReference type="ARBA" id="ARBA00004123"/>
    </source>
</evidence>
<dbReference type="Gene3D" id="4.10.280.10">
    <property type="entry name" value="Helix-loop-helix DNA-binding domain"/>
    <property type="match status" value="1"/>
</dbReference>
<dbReference type="GO" id="GO:0005634">
    <property type="term" value="C:nucleus"/>
    <property type="evidence" value="ECO:0007669"/>
    <property type="project" value="UniProtKB-SubCell"/>
</dbReference>
<evidence type="ECO:0000256" key="3">
    <source>
        <dbReference type="ARBA" id="ARBA00023125"/>
    </source>
</evidence>
<sequence length="361" mass="41108">MDLEVPAARVVDKVSQLEETSMDGSHTSKKNQGKIPKRIHKSEREKLKREHLNELFLALVNSLGPSQKNNGKASILGETTRFLKEMHAQIECLKKEHAALLSESQYVTIEKNELQDENSALEAQIGKLRIEIDKRVVHSKPDLNVPPQEEPTSHFPVEPVLQQAPYVNPVYVIPVRSDLSAYPEHDATQLAPRPTSNKLKTLNSLSSSSFCKQPVVSLVYPLYASIRAIETKSPEDDRQWLTYWILYSMLTLFELTFAKLIECGAAYVYEHFVRPFYVNPQTVNIWYVPRKKDVFSKPDDIITAAEKYIAENGPEAFEKLISKSHDYRLIRKQSTEVAITVTATDTDLHQLHYVFAADQFG</sequence>
<protein>
    <submittedName>
        <fullName evidence="9">HVA22 homologue A</fullName>
    </submittedName>
</protein>
<keyword evidence="6" id="KW-0175">Coiled coil</keyword>
<proteinExistence type="predicted"/>